<dbReference type="PANTHER" id="PTHR13169:SF0">
    <property type="entry name" value="UBIQUITIN-LIKE PROTEIN 3"/>
    <property type="match status" value="1"/>
</dbReference>
<evidence type="ECO:0000313" key="4">
    <source>
        <dbReference type="Proteomes" id="UP000182444"/>
    </source>
</evidence>
<dbReference type="VEuPathDB" id="FungiDB:YALI1_C12755g"/>
<sequence length="150" mass="16141">MNSCSSSISETPKITILLSSGERVDWALDDSFLTTHNLSVKSCDEATVAQLKQCIATKWPDFKTNSPSPDPGRLRLIFLGKILEDTQTLENVGLGSSSPQTVSSVIHVSVRPESFQLDTKKTPTNSYSVQAGGAVDDAQSDSRCACCIVM</sequence>
<dbReference type="InterPro" id="IPR029071">
    <property type="entry name" value="Ubiquitin-like_domsf"/>
</dbReference>
<feature type="domain" description="Ubiquitin-like" evidence="1">
    <location>
        <begin position="14"/>
        <end position="98"/>
    </location>
</feature>
<dbReference type="OrthoDB" id="1043111at2759"/>
<gene>
    <name evidence="3" type="ORF">B0I71DRAFT_19944</name>
    <name evidence="2" type="ORF">YALI1_C12755g</name>
</gene>
<reference evidence="2 4" key="1">
    <citation type="journal article" date="2016" name="PLoS ONE">
        <title>Sequence Assembly of Yarrowia lipolytica Strain W29/CLIB89 Shows Transposable Element Diversity.</title>
        <authorList>
            <person name="Magnan C."/>
            <person name="Yu J."/>
            <person name="Chang I."/>
            <person name="Jahn E."/>
            <person name="Kanomata Y."/>
            <person name="Wu J."/>
            <person name="Zeller M."/>
            <person name="Oakes M."/>
            <person name="Baldi P."/>
            <person name="Sandmeyer S."/>
        </authorList>
    </citation>
    <scope>NUCLEOTIDE SEQUENCE [LARGE SCALE GENOMIC DNA]</scope>
    <source>
        <strain evidence="2">CLIB89</strain>
        <strain evidence="4">CLIB89(W29)</strain>
    </source>
</reference>
<dbReference type="Proteomes" id="UP000256601">
    <property type="component" value="Unassembled WGS sequence"/>
</dbReference>
<name>A0A1H6PY93_YARLL</name>
<dbReference type="SUPFAM" id="SSF54236">
    <property type="entry name" value="Ubiquitin-like"/>
    <property type="match status" value="1"/>
</dbReference>
<dbReference type="Pfam" id="PF13881">
    <property type="entry name" value="Rad60-SLD_2"/>
    <property type="match status" value="1"/>
</dbReference>
<dbReference type="Proteomes" id="UP000182444">
    <property type="component" value="Chromosome 1C"/>
</dbReference>
<dbReference type="InterPro" id="IPR039540">
    <property type="entry name" value="UBL3-like_ubiquitin_dom"/>
</dbReference>
<dbReference type="PROSITE" id="PS50053">
    <property type="entry name" value="UBIQUITIN_2"/>
    <property type="match status" value="1"/>
</dbReference>
<evidence type="ECO:0000259" key="1">
    <source>
        <dbReference type="PROSITE" id="PS50053"/>
    </source>
</evidence>
<dbReference type="InterPro" id="IPR040015">
    <property type="entry name" value="UBL3-like"/>
</dbReference>
<dbReference type="InterPro" id="IPR000626">
    <property type="entry name" value="Ubiquitin-like_dom"/>
</dbReference>
<evidence type="ECO:0000313" key="3">
    <source>
        <dbReference type="EMBL" id="RDW22936.1"/>
    </source>
</evidence>
<organism evidence="2 4">
    <name type="scientific">Yarrowia lipolytica</name>
    <name type="common">Candida lipolytica</name>
    <dbReference type="NCBI Taxonomy" id="4952"/>
    <lineage>
        <taxon>Eukaryota</taxon>
        <taxon>Fungi</taxon>
        <taxon>Dikarya</taxon>
        <taxon>Ascomycota</taxon>
        <taxon>Saccharomycotina</taxon>
        <taxon>Dipodascomycetes</taxon>
        <taxon>Dipodascales</taxon>
        <taxon>Dipodascales incertae sedis</taxon>
        <taxon>Yarrowia</taxon>
    </lineage>
</organism>
<dbReference type="Gene3D" id="3.10.20.90">
    <property type="entry name" value="Phosphatidylinositol 3-kinase Catalytic Subunit, Chain A, domain 1"/>
    <property type="match status" value="1"/>
</dbReference>
<evidence type="ECO:0000313" key="5">
    <source>
        <dbReference type="Proteomes" id="UP000256601"/>
    </source>
</evidence>
<proteinExistence type="predicted"/>
<dbReference type="PANTHER" id="PTHR13169">
    <property type="entry name" value="UBIQUITIN-LIKE PROTEIN 3 HCG-1 PROTEIN"/>
    <property type="match status" value="1"/>
</dbReference>
<protein>
    <recommendedName>
        <fullName evidence="1">Ubiquitin-like domain-containing protein</fullName>
    </recommendedName>
</protein>
<dbReference type="EMBL" id="KZ859132">
    <property type="protein sequence ID" value="RDW22936.1"/>
    <property type="molecule type" value="Genomic_DNA"/>
</dbReference>
<dbReference type="EMBL" id="CP017555">
    <property type="protein sequence ID" value="AOW02568.1"/>
    <property type="molecule type" value="Genomic_DNA"/>
</dbReference>
<reference evidence="3 5" key="2">
    <citation type="submission" date="2018-07" db="EMBL/GenBank/DDBJ databases">
        <title>Draft Genome Assemblies for Five Robust Yarrowia lipolytica Strains Exhibiting High Lipid Production and Pentose Sugar Utilization and Sugar Alcohol Secretion from Undetoxified Lignocellulosic Biomass Hydrolysates.</title>
        <authorList>
            <consortium name="DOE Joint Genome Institute"/>
            <person name="Walker C."/>
            <person name="Ryu S."/>
            <person name="Na H."/>
            <person name="Zane M."/>
            <person name="LaButti K."/>
            <person name="Lipzen A."/>
            <person name="Haridas S."/>
            <person name="Barry K."/>
            <person name="Grigoriev I.V."/>
            <person name="Quarterman J."/>
            <person name="Slininger P."/>
            <person name="Dien B."/>
            <person name="Trinh C.T."/>
        </authorList>
    </citation>
    <scope>NUCLEOTIDE SEQUENCE [LARGE SCALE GENOMIC DNA]</scope>
    <source>
        <strain evidence="3 5">YB392</strain>
    </source>
</reference>
<evidence type="ECO:0000313" key="2">
    <source>
        <dbReference type="EMBL" id="AOW02568.1"/>
    </source>
</evidence>
<dbReference type="AlphaFoldDB" id="A0A1H6PY93"/>
<accession>A0A1H6PY93</accession>